<keyword evidence="8" id="KW-1185">Reference proteome</keyword>
<evidence type="ECO:0000256" key="6">
    <source>
        <dbReference type="SAM" id="MobiDB-lite"/>
    </source>
</evidence>
<protein>
    <recommendedName>
        <fullName evidence="1">DNA (cytosine-5-)-methyltransferase</fullName>
        <ecNumber evidence="1">2.1.1.37</ecNumber>
    </recommendedName>
</protein>
<feature type="active site" evidence="5">
    <location>
        <position position="365"/>
    </location>
</feature>
<dbReference type="InterPro" id="IPR029063">
    <property type="entry name" value="SAM-dependent_MTases_sf"/>
</dbReference>
<sequence>MRVTTSDMTTYTNSSISPISIKDLIYSSSPVWNKEPNRRLSIHTSTDSQPSDSDKDYDETWQPNRKDNSYPSYEQTYRIAKKNISHLSTRWIRKAGPDGSYYDCDSCAAPKGGWQKYWKDILSTSVSLKEPTKKRTSHNRSALSDSSSESCCSDDEENDWLGDTLICCEKCPITLHFACVCPPLDQNNLKDIWLCASCEQQQSTSRRDHSLLLLSSSTAKDNCVLQTSFHNIQYQISSWNWLNEKSLEPFSHNHKDQSLHPKSHHEHSFKYIFSQISQSVGYRNTTEFTPQMIVFSAFDGIAAARLALQRLGVIHVRYYASEIDAHAMQVAHTRFPDIIALGDIRQVCKRDIPEGVDLMIGGSPCQSLSRLGRQQGIQSGPSSLFFEYVRLLKEWKPRYFLLENVASMNAYDKQIITNALGVEPILVDAARFSAGIRYRYYWTNIPNAKRIWTLEEKANCYLQDILVDHARAQYPKAYTITTNNYAPRAFDNRFNTVWYNDQEKRGLNIIEAERILGFPDHYTECVKCSSDAQSFRTRWKLLGNSFCVPVIEAFCSFLLDSIVTHSTHG</sequence>
<reference evidence="7" key="1">
    <citation type="journal article" date="2022" name="Proc. Natl. Acad. Sci. U.S.A.">
        <title>Life cycle and functional genomics of the unicellular red alga Galdieria for elucidating algal and plant evolution and industrial use.</title>
        <authorList>
            <person name="Hirooka S."/>
            <person name="Itabashi T."/>
            <person name="Ichinose T.M."/>
            <person name="Onuma R."/>
            <person name="Fujiwara T."/>
            <person name="Yamashita S."/>
            <person name="Jong L.W."/>
            <person name="Tomita R."/>
            <person name="Iwane A.H."/>
            <person name="Miyagishima S.Y."/>
        </authorList>
    </citation>
    <scope>NUCLEOTIDE SEQUENCE</scope>
    <source>
        <strain evidence="7">NBRC 102759</strain>
    </source>
</reference>
<evidence type="ECO:0000256" key="1">
    <source>
        <dbReference type="ARBA" id="ARBA00011975"/>
    </source>
</evidence>
<dbReference type="InterPro" id="IPR011011">
    <property type="entry name" value="Znf_FYVE_PHD"/>
</dbReference>
<name>A0A9C7PYM7_9RHOD</name>
<dbReference type="Proteomes" id="UP001061958">
    <property type="component" value="Unassembled WGS sequence"/>
</dbReference>
<dbReference type="Pfam" id="PF00145">
    <property type="entry name" value="DNA_methylase"/>
    <property type="match status" value="2"/>
</dbReference>
<dbReference type="SUPFAM" id="SSF57903">
    <property type="entry name" value="FYVE/PHD zinc finger"/>
    <property type="match status" value="1"/>
</dbReference>
<evidence type="ECO:0000256" key="2">
    <source>
        <dbReference type="ARBA" id="ARBA00022603"/>
    </source>
</evidence>
<dbReference type="Gene3D" id="3.40.50.150">
    <property type="entry name" value="Vaccinia Virus protein VP39"/>
    <property type="match status" value="1"/>
</dbReference>
<accession>A0A9C7PYM7</accession>
<dbReference type="EMBL" id="BQMJ01000038">
    <property type="protein sequence ID" value="GJQ12974.1"/>
    <property type="molecule type" value="Genomic_DNA"/>
</dbReference>
<evidence type="ECO:0000313" key="8">
    <source>
        <dbReference type="Proteomes" id="UP001061958"/>
    </source>
</evidence>
<feature type="region of interest" description="Disordered" evidence="6">
    <location>
        <begin position="38"/>
        <end position="73"/>
    </location>
</feature>
<feature type="compositionally biased region" description="Polar residues" evidence="6">
    <location>
        <begin position="42"/>
        <end position="51"/>
    </location>
</feature>
<evidence type="ECO:0000313" key="7">
    <source>
        <dbReference type="EMBL" id="GJQ12974.1"/>
    </source>
</evidence>
<dbReference type="PANTHER" id="PTHR23068:SF25">
    <property type="entry name" value="DNA (CYTOSINE-5)-METHYLTRANSFERASE DRM2"/>
    <property type="match status" value="1"/>
</dbReference>
<keyword evidence="2 5" id="KW-0489">Methyltransferase</keyword>
<dbReference type="InterPro" id="IPR001525">
    <property type="entry name" value="C5_MeTfrase"/>
</dbReference>
<dbReference type="GO" id="GO:0005634">
    <property type="term" value="C:nucleus"/>
    <property type="evidence" value="ECO:0007669"/>
    <property type="project" value="TreeGrafter"/>
</dbReference>
<organism evidence="7 8">
    <name type="scientific">Galdieria partita</name>
    <dbReference type="NCBI Taxonomy" id="83374"/>
    <lineage>
        <taxon>Eukaryota</taxon>
        <taxon>Rhodophyta</taxon>
        <taxon>Bangiophyceae</taxon>
        <taxon>Galdieriales</taxon>
        <taxon>Galdieriaceae</taxon>
        <taxon>Galdieria</taxon>
    </lineage>
</organism>
<dbReference type="InterPro" id="IPR013083">
    <property type="entry name" value="Znf_RING/FYVE/PHD"/>
</dbReference>
<gene>
    <name evidence="7" type="ORF">GpartN1_g4765.t1</name>
</gene>
<reference evidence="7" key="2">
    <citation type="submission" date="2022-01" db="EMBL/GenBank/DDBJ databases">
        <authorList>
            <person name="Hirooka S."/>
            <person name="Miyagishima S.Y."/>
        </authorList>
    </citation>
    <scope>NUCLEOTIDE SEQUENCE</scope>
    <source>
        <strain evidence="7">NBRC 102759</strain>
    </source>
</reference>
<dbReference type="AlphaFoldDB" id="A0A9C7PYM7"/>
<dbReference type="EC" id="2.1.1.37" evidence="1"/>
<dbReference type="Gene3D" id="3.30.40.10">
    <property type="entry name" value="Zinc/RING finger domain, C3HC4 (zinc finger)"/>
    <property type="match status" value="1"/>
</dbReference>
<dbReference type="PROSITE" id="PS51679">
    <property type="entry name" value="SAM_MT_C5"/>
    <property type="match status" value="1"/>
</dbReference>
<proteinExistence type="inferred from homology"/>
<dbReference type="GO" id="GO:0032259">
    <property type="term" value="P:methylation"/>
    <property type="evidence" value="ECO:0007669"/>
    <property type="project" value="UniProtKB-KW"/>
</dbReference>
<dbReference type="OrthoDB" id="641149at2759"/>
<keyword evidence="4 5" id="KW-0949">S-adenosyl-L-methionine</keyword>
<evidence type="ECO:0000256" key="5">
    <source>
        <dbReference type="PROSITE-ProRule" id="PRU01016"/>
    </source>
</evidence>
<evidence type="ECO:0000256" key="3">
    <source>
        <dbReference type="ARBA" id="ARBA00022679"/>
    </source>
</evidence>
<comment type="caution">
    <text evidence="7">The sequence shown here is derived from an EMBL/GenBank/DDBJ whole genome shotgun (WGS) entry which is preliminary data.</text>
</comment>
<feature type="region of interest" description="Disordered" evidence="6">
    <location>
        <begin position="129"/>
        <end position="153"/>
    </location>
</feature>
<dbReference type="PANTHER" id="PTHR23068">
    <property type="entry name" value="DNA CYTOSINE-5- -METHYLTRANSFERASE 3-RELATED"/>
    <property type="match status" value="1"/>
</dbReference>
<dbReference type="SUPFAM" id="SSF53335">
    <property type="entry name" value="S-adenosyl-L-methionine-dependent methyltransferases"/>
    <property type="match status" value="1"/>
</dbReference>
<dbReference type="GO" id="GO:0003886">
    <property type="term" value="F:DNA (cytosine-5-)-methyltransferase activity"/>
    <property type="evidence" value="ECO:0007669"/>
    <property type="project" value="UniProtKB-EC"/>
</dbReference>
<keyword evidence="3 5" id="KW-0808">Transferase</keyword>
<comment type="similarity">
    <text evidence="5">Belongs to the class I-like SAM-binding methyltransferase superfamily. C5-methyltransferase family.</text>
</comment>
<dbReference type="InterPro" id="IPR050390">
    <property type="entry name" value="C5-Methyltransferase"/>
</dbReference>
<evidence type="ECO:0000256" key="4">
    <source>
        <dbReference type="ARBA" id="ARBA00022691"/>
    </source>
</evidence>